<dbReference type="EMBL" id="CAJVPW010006507">
    <property type="protein sequence ID" value="CAG8569870.1"/>
    <property type="molecule type" value="Genomic_DNA"/>
</dbReference>
<dbReference type="Proteomes" id="UP000789366">
    <property type="component" value="Unassembled WGS sequence"/>
</dbReference>
<gene>
    <name evidence="1" type="ORF">SPELUC_LOCUS5949</name>
</gene>
<reference evidence="1" key="1">
    <citation type="submission" date="2021-06" db="EMBL/GenBank/DDBJ databases">
        <authorList>
            <person name="Kallberg Y."/>
            <person name="Tangrot J."/>
            <person name="Rosling A."/>
        </authorList>
    </citation>
    <scope>NUCLEOTIDE SEQUENCE</scope>
    <source>
        <strain evidence="1">28 12/20/2015</strain>
    </source>
</reference>
<accession>A0ACA9MCE5</accession>
<evidence type="ECO:0000313" key="1">
    <source>
        <dbReference type="EMBL" id="CAG8569870.1"/>
    </source>
</evidence>
<organism evidence="1 2">
    <name type="scientific">Cetraspora pellucida</name>
    <dbReference type="NCBI Taxonomy" id="1433469"/>
    <lineage>
        <taxon>Eukaryota</taxon>
        <taxon>Fungi</taxon>
        <taxon>Fungi incertae sedis</taxon>
        <taxon>Mucoromycota</taxon>
        <taxon>Glomeromycotina</taxon>
        <taxon>Glomeromycetes</taxon>
        <taxon>Diversisporales</taxon>
        <taxon>Gigasporaceae</taxon>
        <taxon>Cetraspora</taxon>
    </lineage>
</organism>
<evidence type="ECO:0000313" key="2">
    <source>
        <dbReference type="Proteomes" id="UP000789366"/>
    </source>
</evidence>
<keyword evidence="2" id="KW-1185">Reference proteome</keyword>
<sequence>MVTIVVTVTFVVILRSVTIVLFTIVSTAAFVVPVVVLPSRLVDVFIAIVALVILAM</sequence>
<protein>
    <submittedName>
        <fullName evidence="1">5371_t:CDS:1</fullName>
    </submittedName>
</protein>
<proteinExistence type="predicted"/>
<comment type="caution">
    <text evidence="1">The sequence shown here is derived from an EMBL/GenBank/DDBJ whole genome shotgun (WGS) entry which is preliminary data.</text>
</comment>
<name>A0ACA9MCE5_9GLOM</name>
<feature type="non-terminal residue" evidence="1">
    <location>
        <position position="56"/>
    </location>
</feature>